<reference evidence="1 2" key="1">
    <citation type="journal article" date="2014" name="BMC Genomics">
        <title>Comparison of environmental and isolate Sulfobacillus genomes reveals diverse carbon, sulfur, nitrogen, and hydrogen metabolisms.</title>
        <authorList>
            <person name="Justice N.B."/>
            <person name="Norman A."/>
            <person name="Brown C.T."/>
            <person name="Singh A."/>
            <person name="Thomas B.C."/>
            <person name="Banfield J.F."/>
        </authorList>
    </citation>
    <scope>NUCLEOTIDE SEQUENCE [LARGE SCALE GENOMIC DNA]</scope>
    <source>
        <strain evidence="1">AMDSBA4</strain>
    </source>
</reference>
<name>A0A2T2XF58_9FIRM</name>
<dbReference type="Proteomes" id="UP000242972">
    <property type="component" value="Unassembled WGS sequence"/>
</dbReference>
<dbReference type="AlphaFoldDB" id="A0A2T2XF58"/>
<evidence type="ECO:0000313" key="2">
    <source>
        <dbReference type="Proteomes" id="UP000242972"/>
    </source>
</evidence>
<dbReference type="EMBL" id="PXYW01000027">
    <property type="protein sequence ID" value="PSR33098.1"/>
    <property type="molecule type" value="Genomic_DNA"/>
</dbReference>
<evidence type="ECO:0000313" key="1">
    <source>
        <dbReference type="EMBL" id="PSR33098.1"/>
    </source>
</evidence>
<proteinExistence type="predicted"/>
<sequence length="69" mass="7446">MIFKLPHEISIPWIEKKPPLIRGLLGPIINISSASWLGNVKPGEVGPIPLWGVPTAQKFIDTLMGAASC</sequence>
<protein>
    <submittedName>
        <fullName evidence="1">Uncharacterized protein</fullName>
    </submittedName>
</protein>
<accession>A0A2T2XF58</accession>
<organism evidence="1 2">
    <name type="scientific">Sulfobacillus benefaciens</name>
    <dbReference type="NCBI Taxonomy" id="453960"/>
    <lineage>
        <taxon>Bacteria</taxon>
        <taxon>Bacillati</taxon>
        <taxon>Bacillota</taxon>
        <taxon>Clostridia</taxon>
        <taxon>Eubacteriales</taxon>
        <taxon>Clostridiales Family XVII. Incertae Sedis</taxon>
        <taxon>Sulfobacillus</taxon>
    </lineage>
</organism>
<comment type="caution">
    <text evidence="1">The sequence shown here is derived from an EMBL/GenBank/DDBJ whole genome shotgun (WGS) entry which is preliminary data.</text>
</comment>
<gene>
    <name evidence="1" type="ORF">C7B46_11460</name>
</gene>